<evidence type="ECO:0000313" key="2">
    <source>
        <dbReference type="EMBL" id="CYV58262.1"/>
    </source>
</evidence>
<dbReference type="Proteomes" id="UP000073200">
    <property type="component" value="Unassembled WGS sequence"/>
</dbReference>
<reference evidence="3 4" key="1">
    <citation type="submission" date="2016-02" db="EMBL/GenBank/DDBJ databases">
        <authorList>
            <consortium name="Pathogen Informatics"/>
        </authorList>
    </citation>
    <scope>NUCLEOTIDE SEQUENCE [LARGE SCALE GENOMIC DNA]</scope>
    <source>
        <strain evidence="1 4">LSS59</strain>
        <strain evidence="2 3">LSS69</strain>
    </source>
</reference>
<dbReference type="InterPro" id="IPR021512">
    <property type="entry name" value="DUF3173"/>
</dbReference>
<evidence type="ECO:0000313" key="4">
    <source>
        <dbReference type="Proteomes" id="UP000073200"/>
    </source>
</evidence>
<protein>
    <submittedName>
        <fullName evidence="2">Domain of uncharacterized function (DUF3173)</fullName>
    </submittedName>
</protein>
<dbReference type="Pfam" id="PF11372">
    <property type="entry name" value="DUF3173"/>
    <property type="match status" value="1"/>
</dbReference>
<evidence type="ECO:0000313" key="1">
    <source>
        <dbReference type="EMBL" id="CYU65227.1"/>
    </source>
</evidence>
<dbReference type="EMBL" id="FIHS01000031">
    <property type="protein sequence ID" value="CYV58262.1"/>
    <property type="molecule type" value="Genomic_DNA"/>
</dbReference>
<proteinExistence type="predicted"/>
<dbReference type="EMBL" id="FIHG01000001">
    <property type="protein sequence ID" value="CYU65227.1"/>
    <property type="molecule type" value="Genomic_DNA"/>
</dbReference>
<accession>A0A123TRL0</accession>
<sequence length="80" mass="9240">METITHKNIMKLGFSKTASKLIIREAKAIAVEQFYTSHLDNNAVKLRKSPFDNRRLDLAPKVIVEELLGFPITDERKENR</sequence>
<dbReference type="GeneID" id="67413139"/>
<dbReference type="RefSeq" id="WP_024397053.1">
    <property type="nucleotide sequence ID" value="NZ_AP023392.1"/>
</dbReference>
<name>A0A123TRL0_STRSU</name>
<gene>
    <name evidence="1" type="ORF">ERS132421_00131</name>
    <name evidence="2" type="ORF">ERS132431_01950</name>
</gene>
<dbReference type="AlphaFoldDB" id="A0A123TRL0"/>
<organism evidence="2 3">
    <name type="scientific">Streptococcus suis</name>
    <dbReference type="NCBI Taxonomy" id="1307"/>
    <lineage>
        <taxon>Bacteria</taxon>
        <taxon>Bacillati</taxon>
        <taxon>Bacillota</taxon>
        <taxon>Bacilli</taxon>
        <taxon>Lactobacillales</taxon>
        <taxon>Streptococcaceae</taxon>
        <taxon>Streptococcus</taxon>
    </lineage>
</organism>
<evidence type="ECO:0000313" key="3">
    <source>
        <dbReference type="Proteomes" id="UP000071533"/>
    </source>
</evidence>
<dbReference type="Proteomes" id="UP000071533">
    <property type="component" value="Unassembled WGS sequence"/>
</dbReference>